<evidence type="ECO:0000256" key="5">
    <source>
        <dbReference type="ARBA" id="ARBA00022759"/>
    </source>
</evidence>
<evidence type="ECO:0000256" key="7">
    <source>
        <dbReference type="ARBA" id="ARBA00022833"/>
    </source>
</evidence>
<dbReference type="NCBIfam" id="TIGR00099">
    <property type="entry name" value="Cof-subfamily"/>
    <property type="match status" value="1"/>
</dbReference>
<accession>A0ABP0Z140</accession>
<evidence type="ECO:0008006" key="10">
    <source>
        <dbReference type="Google" id="ProtNLM"/>
    </source>
</evidence>
<protein>
    <recommendedName>
        <fullName evidence="10">Haloacid dehalogenase-like hydrolase family protein</fullName>
    </recommendedName>
</protein>
<dbReference type="InterPro" id="IPR002036">
    <property type="entry name" value="YbeY"/>
</dbReference>
<dbReference type="SFLD" id="SFLDS00003">
    <property type="entry name" value="Haloacid_Dehalogenase"/>
    <property type="match status" value="1"/>
</dbReference>
<sequence>MLLRASPLLRASHFPFPSGIQMALAAHLPFYPNCKSSTSGRSYSHLVSVCQANGYDRISAKITFSQFVRSFYILSGTYNKVQRPCGRISCVQREYRKVRRRVPKGKIKELELNVSICIEEELPDDREILSIAELLRLNVPKALKLAFNNLKDSEYKTRDSSINDVGLFDSVELSVLLCNDEFIRKLNKEWRDEDQSTDVLSMSQHVPELKLPILMLGDIVISVETAARQAEERGHTLLDEIRILLVHGLLHLVGFDHEISEEAEVEMEKEEELLLKSLEWKGKGLIQSAVDVETNSNSAAVVLDDRKKEGSLRFYRPRFSYIFCDMDGTLLDSKSQITPTTAKALKEVLSRGVKVVIATGKARPAVISILEKAGLAGKDGAVSEFSPGVFLQGLLVYGRQGREIYRRNLDQDVCREACLYSLEKKVPLIAFGEGRCLTLFDHPLTDALHTIYHEPKAEVMSSVEDLLAAAEIQKLLFLDTAEGVSDILRPYWSEASGEHASVVQAVPDMLEIVPRGTSKGSGVKMLLDHLGVSAEEVMAIGDGENDIEMLELASVGVALSNGAERTKAVANLIGPSNDEDGVAEVIYRYAF</sequence>
<dbReference type="NCBIfam" id="TIGR00043">
    <property type="entry name" value="rRNA maturation RNase YbeY"/>
    <property type="match status" value="1"/>
</dbReference>
<comment type="cofactor">
    <cofactor evidence="1">
        <name>Zn(2+)</name>
        <dbReference type="ChEBI" id="CHEBI:29105"/>
    </cofactor>
</comment>
<evidence type="ECO:0000256" key="1">
    <source>
        <dbReference type="ARBA" id="ARBA00001947"/>
    </source>
</evidence>
<evidence type="ECO:0000313" key="8">
    <source>
        <dbReference type="EMBL" id="CAK9325510.1"/>
    </source>
</evidence>
<dbReference type="SUPFAM" id="SSF56784">
    <property type="entry name" value="HAD-like"/>
    <property type="match status" value="1"/>
</dbReference>
<dbReference type="SUPFAM" id="SSF55486">
    <property type="entry name" value="Metalloproteases ('zincins'), catalytic domain"/>
    <property type="match status" value="1"/>
</dbReference>
<dbReference type="Gene3D" id="3.40.50.1000">
    <property type="entry name" value="HAD superfamily/HAD-like"/>
    <property type="match status" value="1"/>
</dbReference>
<dbReference type="InterPro" id="IPR020549">
    <property type="entry name" value="YbeY_CS"/>
</dbReference>
<dbReference type="InterPro" id="IPR036412">
    <property type="entry name" value="HAD-like_sf"/>
</dbReference>
<proteinExistence type="inferred from homology"/>
<keyword evidence="5" id="KW-0255">Endonuclease</keyword>
<dbReference type="CDD" id="cd07516">
    <property type="entry name" value="HAD_Pase"/>
    <property type="match status" value="1"/>
</dbReference>
<name>A0ABP0Z140_9ROSI</name>
<dbReference type="Pfam" id="PF02130">
    <property type="entry name" value="YbeY"/>
    <property type="match status" value="1"/>
</dbReference>
<dbReference type="InterPro" id="IPR006379">
    <property type="entry name" value="HAD-SF_hydro_IIB"/>
</dbReference>
<comment type="similarity">
    <text evidence="2">Belongs to the endoribonuclease YbeY family.</text>
</comment>
<gene>
    <name evidence="8" type="ORF">CITCOLO1_LOCUS17774</name>
</gene>
<evidence type="ECO:0000256" key="4">
    <source>
        <dbReference type="ARBA" id="ARBA00022723"/>
    </source>
</evidence>
<keyword evidence="7" id="KW-0862">Zinc</keyword>
<keyword evidence="4" id="KW-0479">Metal-binding</keyword>
<dbReference type="Gene3D" id="3.30.1240.10">
    <property type="match status" value="1"/>
</dbReference>
<dbReference type="Gene3D" id="3.40.390.30">
    <property type="entry name" value="Metalloproteases ('zincins'), catalytic domain"/>
    <property type="match status" value="1"/>
</dbReference>
<dbReference type="InterPro" id="IPR000150">
    <property type="entry name" value="Cof"/>
</dbReference>
<evidence type="ECO:0000256" key="2">
    <source>
        <dbReference type="ARBA" id="ARBA00010875"/>
    </source>
</evidence>
<evidence type="ECO:0000256" key="6">
    <source>
        <dbReference type="ARBA" id="ARBA00022801"/>
    </source>
</evidence>
<keyword evidence="9" id="KW-1185">Reference proteome</keyword>
<organism evidence="8 9">
    <name type="scientific">Citrullus colocynthis</name>
    <name type="common">colocynth</name>
    <dbReference type="NCBI Taxonomy" id="252529"/>
    <lineage>
        <taxon>Eukaryota</taxon>
        <taxon>Viridiplantae</taxon>
        <taxon>Streptophyta</taxon>
        <taxon>Embryophyta</taxon>
        <taxon>Tracheophyta</taxon>
        <taxon>Spermatophyta</taxon>
        <taxon>Magnoliopsida</taxon>
        <taxon>eudicotyledons</taxon>
        <taxon>Gunneridae</taxon>
        <taxon>Pentapetalae</taxon>
        <taxon>rosids</taxon>
        <taxon>fabids</taxon>
        <taxon>Cucurbitales</taxon>
        <taxon>Cucurbitaceae</taxon>
        <taxon>Benincaseae</taxon>
        <taxon>Citrullus</taxon>
    </lineage>
</organism>
<dbReference type="Pfam" id="PF08282">
    <property type="entry name" value="Hydrolase_3"/>
    <property type="match status" value="1"/>
</dbReference>
<dbReference type="EMBL" id="OZ021741">
    <property type="protein sequence ID" value="CAK9325510.1"/>
    <property type="molecule type" value="Genomic_DNA"/>
</dbReference>
<dbReference type="PANTHER" id="PTHR46986:SF1">
    <property type="entry name" value="ENDORIBONUCLEASE YBEY, CHLOROPLASTIC"/>
    <property type="match status" value="1"/>
</dbReference>
<dbReference type="Proteomes" id="UP001642487">
    <property type="component" value="Chromosome 7"/>
</dbReference>
<dbReference type="PROSITE" id="PS01306">
    <property type="entry name" value="UPF0054"/>
    <property type="match status" value="1"/>
</dbReference>
<dbReference type="PANTHER" id="PTHR46986">
    <property type="entry name" value="ENDORIBONUCLEASE YBEY, CHLOROPLASTIC"/>
    <property type="match status" value="1"/>
</dbReference>
<dbReference type="InterPro" id="IPR023214">
    <property type="entry name" value="HAD_sf"/>
</dbReference>
<keyword evidence="6" id="KW-0378">Hydrolase</keyword>
<reference evidence="8 9" key="1">
    <citation type="submission" date="2024-03" db="EMBL/GenBank/DDBJ databases">
        <authorList>
            <person name="Gkanogiannis A."/>
            <person name="Becerra Lopez-Lavalle L."/>
        </authorList>
    </citation>
    <scope>NUCLEOTIDE SEQUENCE [LARGE SCALE GENOMIC DNA]</scope>
</reference>
<dbReference type="NCBIfam" id="TIGR01484">
    <property type="entry name" value="HAD-SF-IIB"/>
    <property type="match status" value="1"/>
</dbReference>
<dbReference type="PROSITE" id="PS01229">
    <property type="entry name" value="COF_2"/>
    <property type="match status" value="1"/>
</dbReference>
<dbReference type="SFLD" id="SFLDG01140">
    <property type="entry name" value="C2.B:_Phosphomannomutase_and_P"/>
    <property type="match status" value="1"/>
</dbReference>
<evidence type="ECO:0000313" key="9">
    <source>
        <dbReference type="Proteomes" id="UP001642487"/>
    </source>
</evidence>
<dbReference type="HAMAP" id="MF_00009">
    <property type="entry name" value="Endoribonucl_YbeY"/>
    <property type="match status" value="1"/>
</dbReference>
<keyword evidence="3" id="KW-0540">Nuclease</keyword>
<dbReference type="InterPro" id="IPR023091">
    <property type="entry name" value="MetalPrtase_cat_dom_sf_prd"/>
</dbReference>
<evidence type="ECO:0000256" key="3">
    <source>
        <dbReference type="ARBA" id="ARBA00022722"/>
    </source>
</evidence>